<evidence type="ECO:0000256" key="7">
    <source>
        <dbReference type="ARBA" id="ARBA00022512"/>
    </source>
</evidence>
<comment type="caution">
    <text evidence="24">The sequence shown here is derived from an EMBL/GenBank/DDBJ whole genome shotgun (WGS) entry which is preliminary data.</text>
</comment>
<dbReference type="GO" id="GO:0071555">
    <property type="term" value="P:cell wall organization"/>
    <property type="evidence" value="ECO:0007669"/>
    <property type="project" value="UniProtKB-KW"/>
</dbReference>
<evidence type="ECO:0000256" key="13">
    <source>
        <dbReference type="ARBA" id="ARBA00023180"/>
    </source>
</evidence>
<evidence type="ECO:0000256" key="22">
    <source>
        <dbReference type="SAM" id="MobiDB-lite"/>
    </source>
</evidence>
<dbReference type="Gene3D" id="3.20.20.80">
    <property type="entry name" value="Glycosidases"/>
    <property type="match status" value="1"/>
</dbReference>
<evidence type="ECO:0000259" key="23">
    <source>
        <dbReference type="Pfam" id="PF09792"/>
    </source>
</evidence>
<keyword evidence="13" id="KW-0325">Glycoprotein</keyword>
<accession>A0AAE0WT96</accession>
<dbReference type="FunFam" id="3.20.20.80:FF:000233">
    <property type="entry name" value="Probable glucan endo-1,3-beta-glucosidase eglC"/>
    <property type="match status" value="1"/>
</dbReference>
<dbReference type="GO" id="GO:0005886">
    <property type="term" value="C:plasma membrane"/>
    <property type="evidence" value="ECO:0007669"/>
    <property type="project" value="UniProtKB-SubCell"/>
</dbReference>
<comment type="catalytic activity">
    <reaction evidence="1">
        <text>Hydrolysis of (1-&gt;3)-beta-D-glucosidic linkages in (1-&gt;3)-beta-D-glucans.</text>
        <dbReference type="EC" id="3.2.1.39"/>
    </reaction>
</comment>
<dbReference type="AlphaFoldDB" id="A0AAE0WT96"/>
<evidence type="ECO:0000256" key="6">
    <source>
        <dbReference type="ARBA" id="ARBA00019762"/>
    </source>
</evidence>
<keyword evidence="15" id="KW-0449">Lipoprotein</keyword>
<evidence type="ECO:0000256" key="19">
    <source>
        <dbReference type="ARBA" id="ARBA00032134"/>
    </source>
</evidence>
<dbReference type="Proteomes" id="UP001274830">
    <property type="component" value="Unassembled WGS sequence"/>
</dbReference>
<dbReference type="PANTHER" id="PTHR39613:SF1">
    <property type="entry name" value="ANCHORED CELL WALL PROTEIN, PUTATIVE (AFU_ORTHOLOGUE AFUA_4G08960)-RELATED"/>
    <property type="match status" value="1"/>
</dbReference>
<keyword evidence="9" id="KW-0336">GPI-anchor</keyword>
<dbReference type="SUPFAM" id="SSF51445">
    <property type="entry name" value="(Trans)glycosidases"/>
    <property type="match status" value="1"/>
</dbReference>
<comment type="similarity">
    <text evidence="4 21">Belongs to the glycosyl hydrolase 17 family.</text>
</comment>
<gene>
    <name evidence="24" type="ORF">LTR78_002571</name>
</gene>
<dbReference type="GO" id="GO:0042973">
    <property type="term" value="F:glucan endo-1,3-beta-D-glucosidase activity"/>
    <property type="evidence" value="ECO:0007669"/>
    <property type="project" value="UniProtKB-EC"/>
</dbReference>
<evidence type="ECO:0000256" key="15">
    <source>
        <dbReference type="ARBA" id="ARBA00023288"/>
    </source>
</evidence>
<evidence type="ECO:0000313" key="24">
    <source>
        <dbReference type="EMBL" id="KAK3677721.1"/>
    </source>
</evidence>
<feature type="compositionally biased region" description="Low complexity" evidence="22">
    <location>
        <begin position="295"/>
        <end position="323"/>
    </location>
</feature>
<comment type="function">
    <text evidence="18">Glucanases play a role in cell expansion during growth, in cell-cell fusion during mating, and in spore release during sporulation. This enzyme may be involved in beta-glucan degradation and also function biosynthetically as a transglycosylase.</text>
</comment>
<dbReference type="EC" id="3.2.1.39" evidence="5"/>
<evidence type="ECO:0000256" key="12">
    <source>
        <dbReference type="ARBA" id="ARBA00023136"/>
    </source>
</evidence>
<proteinExistence type="inferred from homology"/>
<evidence type="ECO:0000256" key="8">
    <source>
        <dbReference type="ARBA" id="ARBA00022525"/>
    </source>
</evidence>
<organism evidence="24 25">
    <name type="scientific">Recurvomyces mirabilis</name>
    <dbReference type="NCBI Taxonomy" id="574656"/>
    <lineage>
        <taxon>Eukaryota</taxon>
        <taxon>Fungi</taxon>
        <taxon>Dikarya</taxon>
        <taxon>Ascomycota</taxon>
        <taxon>Pezizomycotina</taxon>
        <taxon>Dothideomycetes</taxon>
        <taxon>Dothideomycetidae</taxon>
        <taxon>Mycosphaerellales</taxon>
        <taxon>Teratosphaeriaceae</taxon>
        <taxon>Recurvomyces</taxon>
    </lineage>
</organism>
<evidence type="ECO:0000313" key="25">
    <source>
        <dbReference type="Proteomes" id="UP001274830"/>
    </source>
</evidence>
<dbReference type="Pfam" id="PF09792">
    <property type="entry name" value="But2"/>
    <property type="match status" value="1"/>
</dbReference>
<evidence type="ECO:0000256" key="9">
    <source>
        <dbReference type="ARBA" id="ARBA00022622"/>
    </source>
</evidence>
<feature type="domain" description="Ubiquitin 3 binding protein But2 C-terminal" evidence="23">
    <location>
        <begin position="401"/>
        <end position="543"/>
    </location>
</feature>
<keyword evidence="7" id="KW-0134">Cell wall</keyword>
<keyword evidence="11" id="KW-0378">Hydrolase</keyword>
<evidence type="ECO:0000256" key="2">
    <source>
        <dbReference type="ARBA" id="ARBA00004191"/>
    </source>
</evidence>
<dbReference type="InterPro" id="IPR017853">
    <property type="entry name" value="GH"/>
</dbReference>
<dbReference type="Pfam" id="PF00332">
    <property type="entry name" value="Glyco_hydro_17"/>
    <property type="match status" value="1"/>
</dbReference>
<dbReference type="InterPro" id="IPR000490">
    <property type="entry name" value="Glyco_hydro_17"/>
</dbReference>
<comment type="subcellular location">
    <subcellularLocation>
        <location evidence="3">Cell membrane</location>
        <topology evidence="3">Lipid-anchor</topology>
        <topology evidence="3">GPI-anchor</topology>
    </subcellularLocation>
    <subcellularLocation>
        <location evidence="2">Secreted</location>
        <location evidence="2">Cell wall</location>
    </subcellularLocation>
</comment>
<evidence type="ECO:0000256" key="4">
    <source>
        <dbReference type="ARBA" id="ARBA00008773"/>
    </source>
</evidence>
<sequence length="553" mass="56335">MIQGGTANTPIAAIPAAINTKTTLLLGLWASVDQAGFTNELTALTSAINQYGTAFTDLIVGISVGSEDLYRNSPTGIAANKANEGVDPDVVANYIAQTKAALVGTAASAASVGHVDTWTAWVNGSNAAVISASDWLGMDAYPYFQNTIANSIELGNSTFFEAYDNTVAVAQGKSVWVTETGWPVSGPQENQAVASVDNAEIYWQDVGCALFGQINTWWYVLQDAAPTTPSPSFGIVGSDINSAPLYNLTCSNGNKPVPSSSTSSRAAKTASSASAPASSAGPNTESVQASPGPETSPASATLSQTTAAGSGATSVGSAPGTTVSAMTGMTTTVVAGKTSTTYQTTLVTITSCSEGCTSTASMATTPISSGTAASPPASSVATAPAAPSGSVCPANLNGEYQYPHFIVPVNSAMPDKAYGTQYNGTISPSISTIFNFDLPQSYAGKICSLVFLLPEQAALETSAYTLSAQGGITVGKLDFAATEQTTYNSAKQLGFHPVGSIASVKPGNSYVVSSFACAAGARVAFEFESTGGLDLEYFQDFNPSPIGAYITTC</sequence>
<keyword evidence="17" id="KW-0624">Polysaccharide degradation</keyword>
<evidence type="ECO:0000256" key="3">
    <source>
        <dbReference type="ARBA" id="ARBA00004609"/>
    </source>
</evidence>
<keyword evidence="16" id="KW-0961">Cell wall biogenesis/degradation</keyword>
<dbReference type="GO" id="GO:0000272">
    <property type="term" value="P:polysaccharide catabolic process"/>
    <property type="evidence" value="ECO:0007669"/>
    <property type="project" value="UniProtKB-KW"/>
</dbReference>
<evidence type="ECO:0000256" key="18">
    <source>
        <dbReference type="ARBA" id="ARBA00025152"/>
    </source>
</evidence>
<name>A0AAE0WT96_9PEZI</name>
<reference evidence="24" key="1">
    <citation type="submission" date="2023-07" db="EMBL/GenBank/DDBJ databases">
        <title>Black Yeasts Isolated from many extreme environments.</title>
        <authorList>
            <person name="Coleine C."/>
            <person name="Stajich J.E."/>
            <person name="Selbmann L."/>
        </authorList>
    </citation>
    <scope>NUCLEOTIDE SEQUENCE</scope>
    <source>
        <strain evidence="24">CCFEE 5485</strain>
    </source>
</reference>
<evidence type="ECO:0000256" key="20">
    <source>
        <dbReference type="ARBA" id="ARBA00032906"/>
    </source>
</evidence>
<dbReference type="InterPro" id="IPR018620">
    <property type="entry name" value="Ubiquitin3-bd_protein_But2_C"/>
</dbReference>
<dbReference type="EMBL" id="JAUTXT010000006">
    <property type="protein sequence ID" value="KAK3677721.1"/>
    <property type="molecule type" value="Genomic_DNA"/>
</dbReference>
<evidence type="ECO:0000256" key="21">
    <source>
        <dbReference type="RuleBase" id="RU004335"/>
    </source>
</evidence>
<feature type="region of interest" description="Disordered" evidence="22">
    <location>
        <begin position="254"/>
        <end position="323"/>
    </location>
</feature>
<feature type="compositionally biased region" description="Low complexity" evidence="22">
    <location>
        <begin position="258"/>
        <end position="280"/>
    </location>
</feature>
<keyword evidence="14" id="KW-0119">Carbohydrate metabolism</keyword>
<evidence type="ECO:0000256" key="14">
    <source>
        <dbReference type="ARBA" id="ARBA00023277"/>
    </source>
</evidence>
<keyword evidence="10" id="KW-0732">Signal</keyword>
<evidence type="ECO:0000256" key="11">
    <source>
        <dbReference type="ARBA" id="ARBA00022801"/>
    </source>
</evidence>
<keyword evidence="25" id="KW-1185">Reference proteome</keyword>
<evidence type="ECO:0000256" key="16">
    <source>
        <dbReference type="ARBA" id="ARBA00023316"/>
    </source>
</evidence>
<evidence type="ECO:0000256" key="10">
    <source>
        <dbReference type="ARBA" id="ARBA00022729"/>
    </source>
</evidence>
<evidence type="ECO:0000256" key="17">
    <source>
        <dbReference type="ARBA" id="ARBA00023326"/>
    </source>
</evidence>
<dbReference type="PANTHER" id="PTHR39613">
    <property type="entry name" value="ANCHORED CELL WALL PROTEIN, PUTATIVE (AFU_ORTHOLOGUE AFUA_4G08960)-RELATED"/>
    <property type="match status" value="1"/>
</dbReference>
<dbReference type="GO" id="GO:0098552">
    <property type="term" value="C:side of membrane"/>
    <property type="evidence" value="ECO:0007669"/>
    <property type="project" value="UniProtKB-KW"/>
</dbReference>
<evidence type="ECO:0000256" key="1">
    <source>
        <dbReference type="ARBA" id="ARBA00000382"/>
    </source>
</evidence>
<protein>
    <recommendedName>
        <fullName evidence="6">Probable glucan endo-1,3-beta-glucosidase eglC</fullName>
        <ecNumber evidence="5">3.2.1.39</ecNumber>
    </recommendedName>
    <alternativeName>
        <fullName evidence="19">Endo-1,3-beta-glucanase eglC</fullName>
    </alternativeName>
    <alternativeName>
        <fullName evidence="20">Laminarinase eglC</fullName>
    </alternativeName>
</protein>
<evidence type="ECO:0000256" key="5">
    <source>
        <dbReference type="ARBA" id="ARBA00012780"/>
    </source>
</evidence>
<keyword evidence="8" id="KW-0964">Secreted</keyword>
<keyword evidence="12" id="KW-0472">Membrane</keyword>